<evidence type="ECO:0000313" key="1">
    <source>
        <dbReference type="EMBL" id="TNN70561.1"/>
    </source>
</evidence>
<reference evidence="1 2" key="1">
    <citation type="submission" date="2019-03" db="EMBL/GenBank/DDBJ databases">
        <title>First draft genome of Liparis tanakae, snailfish: a comprehensive survey of snailfish specific genes.</title>
        <authorList>
            <person name="Kim W."/>
            <person name="Song I."/>
            <person name="Jeong J.-H."/>
            <person name="Kim D."/>
            <person name="Kim S."/>
            <person name="Ryu S."/>
            <person name="Song J.Y."/>
            <person name="Lee S.K."/>
        </authorList>
    </citation>
    <scope>NUCLEOTIDE SEQUENCE [LARGE SCALE GENOMIC DNA]</scope>
    <source>
        <tissue evidence="1">Muscle</tissue>
    </source>
</reference>
<gene>
    <name evidence="1" type="ORF">EYF80_019145</name>
</gene>
<keyword evidence="2" id="KW-1185">Reference proteome</keyword>
<dbReference type="EMBL" id="SRLO01000161">
    <property type="protein sequence ID" value="TNN70561.1"/>
    <property type="molecule type" value="Genomic_DNA"/>
</dbReference>
<organism evidence="1 2">
    <name type="scientific">Liparis tanakae</name>
    <name type="common">Tanaka's snailfish</name>
    <dbReference type="NCBI Taxonomy" id="230148"/>
    <lineage>
        <taxon>Eukaryota</taxon>
        <taxon>Metazoa</taxon>
        <taxon>Chordata</taxon>
        <taxon>Craniata</taxon>
        <taxon>Vertebrata</taxon>
        <taxon>Euteleostomi</taxon>
        <taxon>Actinopterygii</taxon>
        <taxon>Neopterygii</taxon>
        <taxon>Teleostei</taxon>
        <taxon>Neoteleostei</taxon>
        <taxon>Acanthomorphata</taxon>
        <taxon>Eupercaria</taxon>
        <taxon>Perciformes</taxon>
        <taxon>Cottioidei</taxon>
        <taxon>Cottales</taxon>
        <taxon>Liparidae</taxon>
        <taxon>Liparis</taxon>
    </lineage>
</organism>
<name>A0A4Z2HYB3_9TELE</name>
<sequence>MATAAEQVVSTVWNKEGTVIGFRGGQQEKRRLTQQQSSLECDECIARRVTEAFLYRLHAEAAIRFRIGSHLIVSAFVSISGGGRIGETPFAAAGVAEKEFFNLIGFTSTVKAMVKKREFLSQSILSMFGDRGRILSIGFNSNPQGNSEHPGFVKFITVNMYDTCRQLYTFGIIEGVDSLSAKWPTLGCDVTAKMATAFELHDGS</sequence>
<evidence type="ECO:0000313" key="2">
    <source>
        <dbReference type="Proteomes" id="UP000314294"/>
    </source>
</evidence>
<dbReference type="AlphaFoldDB" id="A0A4Z2HYB3"/>
<proteinExistence type="predicted"/>
<protein>
    <submittedName>
        <fullName evidence="1">Uncharacterized protein</fullName>
    </submittedName>
</protein>
<comment type="caution">
    <text evidence="1">The sequence shown here is derived from an EMBL/GenBank/DDBJ whole genome shotgun (WGS) entry which is preliminary data.</text>
</comment>
<dbReference type="Proteomes" id="UP000314294">
    <property type="component" value="Unassembled WGS sequence"/>
</dbReference>
<accession>A0A4Z2HYB3</accession>